<evidence type="ECO:0000313" key="1">
    <source>
        <dbReference type="EMBL" id="ORY09981.1"/>
    </source>
</evidence>
<evidence type="ECO:0000313" key="2">
    <source>
        <dbReference type="Proteomes" id="UP000193144"/>
    </source>
</evidence>
<dbReference type="Proteomes" id="UP000193144">
    <property type="component" value="Unassembled WGS sequence"/>
</dbReference>
<comment type="caution">
    <text evidence="1">The sequence shown here is derived from an EMBL/GenBank/DDBJ whole genome shotgun (WGS) entry which is preliminary data.</text>
</comment>
<accession>A0A1Y1ZIB5</accession>
<reference evidence="1 2" key="1">
    <citation type="submission" date="2016-07" db="EMBL/GenBank/DDBJ databases">
        <title>Pervasive Adenine N6-methylation of Active Genes in Fungi.</title>
        <authorList>
            <consortium name="DOE Joint Genome Institute"/>
            <person name="Mondo S.J."/>
            <person name="Dannebaum R.O."/>
            <person name="Kuo R.C."/>
            <person name="Labutti K."/>
            <person name="Haridas S."/>
            <person name="Kuo A."/>
            <person name="Salamov A."/>
            <person name="Ahrendt S.R."/>
            <person name="Lipzen A."/>
            <person name="Sullivan W."/>
            <person name="Andreopoulos W.B."/>
            <person name="Clum A."/>
            <person name="Lindquist E."/>
            <person name="Daum C."/>
            <person name="Ramamoorthy G.K."/>
            <person name="Gryganskyi A."/>
            <person name="Culley D."/>
            <person name="Magnuson J.K."/>
            <person name="James T.Y."/>
            <person name="O'Malley M.A."/>
            <person name="Stajich J.E."/>
            <person name="Spatafora J.W."/>
            <person name="Visel A."/>
            <person name="Grigoriev I.V."/>
        </authorList>
    </citation>
    <scope>NUCLEOTIDE SEQUENCE [LARGE SCALE GENOMIC DNA]</scope>
    <source>
        <strain evidence="1 2">CBS 115471</strain>
    </source>
</reference>
<organism evidence="1 2">
    <name type="scientific">Clohesyomyces aquaticus</name>
    <dbReference type="NCBI Taxonomy" id="1231657"/>
    <lineage>
        <taxon>Eukaryota</taxon>
        <taxon>Fungi</taxon>
        <taxon>Dikarya</taxon>
        <taxon>Ascomycota</taxon>
        <taxon>Pezizomycotina</taxon>
        <taxon>Dothideomycetes</taxon>
        <taxon>Pleosporomycetidae</taxon>
        <taxon>Pleosporales</taxon>
        <taxon>Lindgomycetaceae</taxon>
        <taxon>Clohesyomyces</taxon>
    </lineage>
</organism>
<dbReference type="OrthoDB" id="4167490at2759"/>
<proteinExistence type="predicted"/>
<gene>
    <name evidence="1" type="ORF">BCR34DRAFT_588931</name>
</gene>
<dbReference type="EMBL" id="MCFA01000079">
    <property type="protein sequence ID" value="ORY09981.1"/>
    <property type="molecule type" value="Genomic_DNA"/>
</dbReference>
<dbReference type="AlphaFoldDB" id="A0A1Y1ZIB5"/>
<keyword evidence="2" id="KW-1185">Reference proteome</keyword>
<protein>
    <submittedName>
        <fullName evidence="1">Uncharacterized protein</fullName>
    </submittedName>
</protein>
<sequence>MHPLSPIELLPAELIQDIYFKSGLNIALPIASNHIAAKLSNTYCYHATCKHFLAQNLDDRTRQSRSQTRLFAAKWMTWEYFKTFVTKNWESNGCLCGKTPEEGCFDPIWPPDFEDATNMVFSRSHLPALSYIKCRLPVKLLHGPWDQSKIQFLRFLLWTSSMTVDWGSPQARRFALEGKKEAILQRNLEVVETFNHNRRLGKAPGLDMVRFAIIEGGCDRSIVYDTMATARTWGLKGNNWRDDILDKWCKEKIKEGNPKGKWLQMKLAELRIEHGPLSIAENGGETEPRMIAGYMHPKTGDYGDVERDKLVISPCRWNQKVLQQGWRRCLHGFKSPPDMDRACPEFPPPGYTRHESLFWQDRLFPNTLKYLADHMDIPVSWRAGQ</sequence>
<name>A0A1Y1ZIB5_9PLEO</name>